<dbReference type="PANTHER" id="PTHR21456">
    <property type="entry name" value="FAMILY WITH SEQUENCE SIMILARITY 102"/>
    <property type="match status" value="1"/>
</dbReference>
<dbReference type="PROSITE" id="PS51840">
    <property type="entry name" value="C2_NT"/>
    <property type="match status" value="1"/>
</dbReference>
<dbReference type="OrthoDB" id="3365224at2759"/>
<dbReference type="InParanoid" id="A0A448YLH6"/>
<protein>
    <submittedName>
        <fullName evidence="3">DEKNAAC102320</fullName>
    </submittedName>
</protein>
<accession>A0A448YLH6</accession>
<name>A0A448YLH6_BRENA</name>
<proteinExistence type="predicted"/>
<dbReference type="AlphaFoldDB" id="A0A448YLH6"/>
<dbReference type="EMBL" id="CAACVR010000012">
    <property type="protein sequence ID" value="VEU21747.1"/>
    <property type="molecule type" value="Genomic_DNA"/>
</dbReference>
<feature type="compositionally biased region" description="Basic and acidic residues" evidence="1">
    <location>
        <begin position="221"/>
        <end position="230"/>
    </location>
</feature>
<feature type="domain" description="C2 NT-type" evidence="2">
    <location>
        <begin position="1"/>
        <end position="145"/>
    </location>
</feature>
<keyword evidence="4" id="KW-1185">Reference proteome</keyword>
<dbReference type="InterPro" id="IPR019448">
    <property type="entry name" value="NT-C2"/>
</dbReference>
<sequence length="406" mass="46266">MAKIQFELLLRVIDLSNVPLLDGNHCYMVVTISNHKGKNYKKFHRTKVTTESVAIFDHKCTFKGEGYIKQLFRLNLDPKSEVLSNKWLCVSFILIDKTDKHEGRLGTVNINLAEYANETKPASIRYLLDQSKTNSIAKLSIFLRHLTDDSGIKYKVPESSSGNFYQGITQTLGEDVHRSSSELKRNKTIPLPTAKETVNDKNGSSTCFIKSTADMVKELRKPSELADGRSSKLPSAGSVASPLDENADSLGLDPRVVKEICDSIFTENNVLNGLINRTYRFTWQTKDKTYEEFTPMECVQDIVEYNGNGWKKNDEGLNMIDVVKNEIKENWRRKKKRTDRISYEYNGNRSEESSSDSENSERYGSESESEDDSRKRNKAKRYVPPTEIQMREDLKSWHVGEADGAN</sequence>
<dbReference type="InterPro" id="IPR039931">
    <property type="entry name" value="EEIG1/2-like"/>
</dbReference>
<feature type="region of interest" description="Disordered" evidence="1">
    <location>
        <begin position="346"/>
        <end position="406"/>
    </location>
</feature>
<evidence type="ECO:0000259" key="2">
    <source>
        <dbReference type="PROSITE" id="PS51840"/>
    </source>
</evidence>
<gene>
    <name evidence="3" type="ORF">BRENAR_LOCUS2480</name>
</gene>
<feature type="compositionally biased region" description="Basic and acidic residues" evidence="1">
    <location>
        <begin position="389"/>
        <end position="406"/>
    </location>
</feature>
<dbReference type="Proteomes" id="UP000290900">
    <property type="component" value="Unassembled WGS sequence"/>
</dbReference>
<evidence type="ECO:0000313" key="3">
    <source>
        <dbReference type="EMBL" id="VEU21747.1"/>
    </source>
</evidence>
<evidence type="ECO:0000256" key="1">
    <source>
        <dbReference type="SAM" id="MobiDB-lite"/>
    </source>
</evidence>
<dbReference type="STRING" id="13370.A0A448YLH6"/>
<reference evidence="3 4" key="1">
    <citation type="submission" date="2018-12" db="EMBL/GenBank/DDBJ databases">
        <authorList>
            <person name="Tiukova I."/>
            <person name="Dainat J."/>
        </authorList>
    </citation>
    <scope>NUCLEOTIDE SEQUENCE [LARGE SCALE GENOMIC DNA]</scope>
</reference>
<feature type="region of interest" description="Disordered" evidence="1">
    <location>
        <begin position="221"/>
        <end position="248"/>
    </location>
</feature>
<dbReference type="PANTHER" id="PTHR21456:SF1">
    <property type="entry name" value="C2 NT-TYPE DOMAIN-CONTAINING PROTEIN"/>
    <property type="match status" value="1"/>
</dbReference>
<organism evidence="3 4">
    <name type="scientific">Brettanomyces naardenensis</name>
    <name type="common">Yeast</name>
    <dbReference type="NCBI Taxonomy" id="13370"/>
    <lineage>
        <taxon>Eukaryota</taxon>
        <taxon>Fungi</taxon>
        <taxon>Dikarya</taxon>
        <taxon>Ascomycota</taxon>
        <taxon>Saccharomycotina</taxon>
        <taxon>Pichiomycetes</taxon>
        <taxon>Pichiales</taxon>
        <taxon>Pichiaceae</taxon>
        <taxon>Brettanomyces</taxon>
    </lineage>
</organism>
<evidence type="ECO:0000313" key="4">
    <source>
        <dbReference type="Proteomes" id="UP000290900"/>
    </source>
</evidence>
<dbReference type="Pfam" id="PF10358">
    <property type="entry name" value="NT-C2"/>
    <property type="match status" value="1"/>
</dbReference>